<dbReference type="EMBL" id="RBNL01001830">
    <property type="protein sequence ID" value="RML85357.1"/>
    <property type="molecule type" value="Genomic_DNA"/>
</dbReference>
<proteinExistence type="predicted"/>
<evidence type="ECO:0008006" key="4">
    <source>
        <dbReference type="Google" id="ProtNLM"/>
    </source>
</evidence>
<gene>
    <name evidence="2" type="ORF">APX70_07974</name>
</gene>
<evidence type="ECO:0000313" key="2">
    <source>
        <dbReference type="EMBL" id="RML85357.1"/>
    </source>
</evidence>
<feature type="region of interest" description="Disordered" evidence="1">
    <location>
        <begin position="1"/>
        <end position="25"/>
    </location>
</feature>
<dbReference type="Proteomes" id="UP000282378">
    <property type="component" value="Unassembled WGS sequence"/>
</dbReference>
<name>A0A3M2ZC09_PSEYM</name>
<dbReference type="AlphaFoldDB" id="A0A3M2ZC09"/>
<organism evidence="2 3">
    <name type="scientific">Pseudomonas syringae pv. maculicola</name>
    <dbReference type="NCBI Taxonomy" id="59511"/>
    <lineage>
        <taxon>Bacteria</taxon>
        <taxon>Pseudomonadati</taxon>
        <taxon>Pseudomonadota</taxon>
        <taxon>Gammaproteobacteria</taxon>
        <taxon>Pseudomonadales</taxon>
        <taxon>Pseudomonadaceae</taxon>
        <taxon>Pseudomonas</taxon>
    </lineage>
</organism>
<feature type="compositionally biased region" description="Pro residues" evidence="1">
    <location>
        <begin position="1"/>
        <end position="11"/>
    </location>
</feature>
<evidence type="ECO:0000313" key="3">
    <source>
        <dbReference type="Proteomes" id="UP000282378"/>
    </source>
</evidence>
<comment type="caution">
    <text evidence="2">The sequence shown here is derived from an EMBL/GenBank/DDBJ whole genome shotgun (WGS) entry which is preliminary data.</text>
</comment>
<feature type="non-terminal residue" evidence="2">
    <location>
        <position position="39"/>
    </location>
</feature>
<accession>A0A3M2ZC09</accession>
<protein>
    <recommendedName>
        <fullName evidence="4">tRNA (Guanosine(46)-N7)-methyltransferase TrmB</fullName>
    </recommendedName>
</protein>
<sequence length="39" mass="4445">MTDTHVPPPELPAAEEGEERPHRRIKSFVMRAGRMTEGQ</sequence>
<evidence type="ECO:0000256" key="1">
    <source>
        <dbReference type="SAM" id="MobiDB-lite"/>
    </source>
</evidence>
<reference evidence="2 3" key="1">
    <citation type="submission" date="2018-08" db="EMBL/GenBank/DDBJ databases">
        <title>Recombination of ecologically and evolutionarily significant loci maintains genetic cohesion in the Pseudomonas syringae species complex.</title>
        <authorList>
            <person name="Dillon M."/>
            <person name="Thakur S."/>
            <person name="Almeida R.N.D."/>
            <person name="Weir B.S."/>
            <person name="Guttman D.S."/>
        </authorList>
    </citation>
    <scope>NUCLEOTIDE SEQUENCE [LARGE SCALE GENOMIC DNA]</scope>
    <source>
        <strain evidence="2 3">88_10</strain>
    </source>
</reference>